<accession>Q82VI6</accession>
<dbReference type="PANTHER" id="PTHR30273:SF2">
    <property type="entry name" value="PROTEIN FECR"/>
    <property type="match status" value="1"/>
</dbReference>
<dbReference type="eggNOG" id="COG3712">
    <property type="taxonomic scope" value="Bacteria"/>
</dbReference>
<proteinExistence type="predicted"/>
<dbReference type="OrthoDB" id="8534726at2"/>
<dbReference type="GO" id="GO:0016989">
    <property type="term" value="F:sigma factor antagonist activity"/>
    <property type="evidence" value="ECO:0007669"/>
    <property type="project" value="TreeGrafter"/>
</dbReference>
<dbReference type="Pfam" id="PF16220">
    <property type="entry name" value="DUF4880"/>
    <property type="match status" value="1"/>
</dbReference>
<dbReference type="EMBL" id="AL954747">
    <property type="protein sequence ID" value="CAD85009.1"/>
    <property type="molecule type" value="Genomic_DNA"/>
</dbReference>
<evidence type="ECO:0000259" key="1">
    <source>
        <dbReference type="Pfam" id="PF04773"/>
    </source>
</evidence>
<feature type="domain" description="FecR N-terminal" evidence="2">
    <location>
        <begin position="20"/>
        <end position="62"/>
    </location>
</feature>
<dbReference type="Proteomes" id="UP000001416">
    <property type="component" value="Chromosome"/>
</dbReference>
<evidence type="ECO:0000313" key="4">
    <source>
        <dbReference type="Proteomes" id="UP000001416"/>
    </source>
</evidence>
<name>Q82VI6_NITEU</name>
<dbReference type="Gene3D" id="2.60.120.1440">
    <property type="match status" value="1"/>
</dbReference>
<gene>
    <name evidence="3" type="ordered locus">NE1098</name>
</gene>
<reference evidence="3 4" key="1">
    <citation type="journal article" date="2003" name="J. Bacteriol.">
        <title>Complete genome sequence of the ammonia-oxidizing bacterium and obligate chemolithoautotroph Nitrosomonas europaea.</title>
        <authorList>
            <person name="Chain P."/>
            <person name="Lamerdin J."/>
            <person name="Larimer F."/>
            <person name="Regala W."/>
            <person name="Land M."/>
            <person name="Hauser L."/>
            <person name="Hooper A."/>
            <person name="Klotz M."/>
            <person name="Norton J."/>
            <person name="Sayavedra-Soto L."/>
            <person name="Arciero D."/>
            <person name="Hommes N."/>
            <person name="Whittaker M."/>
            <person name="Arp D."/>
        </authorList>
    </citation>
    <scope>NUCLEOTIDE SEQUENCE [LARGE SCALE GENOMIC DNA]</scope>
    <source>
        <strain evidence="4">ATCC 19718 / CIP 103999 / KCTC 2705 / NBRC 14298</strain>
    </source>
</reference>
<dbReference type="InterPro" id="IPR012373">
    <property type="entry name" value="Ferrdict_sens_TM"/>
</dbReference>
<dbReference type="RefSeq" id="WP_011111695.1">
    <property type="nucleotide sequence ID" value="NC_004757.1"/>
</dbReference>
<feature type="domain" description="FecR protein" evidence="1">
    <location>
        <begin position="118"/>
        <end position="212"/>
    </location>
</feature>
<dbReference type="PANTHER" id="PTHR30273">
    <property type="entry name" value="PERIPLASMIC SIGNAL SENSOR AND SIGMA FACTOR ACTIVATOR FECR-RELATED"/>
    <property type="match status" value="1"/>
</dbReference>
<evidence type="ECO:0000259" key="2">
    <source>
        <dbReference type="Pfam" id="PF16220"/>
    </source>
</evidence>
<keyword evidence="4" id="KW-1185">Reference proteome</keyword>
<dbReference type="AlphaFoldDB" id="Q82VI6"/>
<keyword evidence="3" id="KW-0812">Transmembrane</keyword>
<dbReference type="PIRSF" id="PIRSF018266">
    <property type="entry name" value="FecR"/>
    <property type="match status" value="1"/>
</dbReference>
<dbReference type="InterPro" id="IPR032623">
    <property type="entry name" value="FecR_N"/>
</dbReference>
<dbReference type="Pfam" id="PF04773">
    <property type="entry name" value="FecR"/>
    <property type="match status" value="1"/>
</dbReference>
<protein>
    <submittedName>
        <fullName evidence="3">Putative transmembrane sensor</fullName>
    </submittedName>
</protein>
<dbReference type="HOGENOM" id="CLU_050192_0_0_4"/>
<evidence type="ECO:0000313" key="3">
    <source>
        <dbReference type="EMBL" id="CAD85009.1"/>
    </source>
</evidence>
<dbReference type="STRING" id="228410.NE1098"/>
<organism evidence="3 4">
    <name type="scientific">Nitrosomonas europaea (strain ATCC 19718 / CIP 103999 / KCTC 2705 / NBRC 14298)</name>
    <dbReference type="NCBI Taxonomy" id="228410"/>
    <lineage>
        <taxon>Bacteria</taxon>
        <taxon>Pseudomonadati</taxon>
        <taxon>Pseudomonadota</taxon>
        <taxon>Betaproteobacteria</taxon>
        <taxon>Nitrosomonadales</taxon>
        <taxon>Nitrosomonadaceae</taxon>
        <taxon>Nitrosomonas</taxon>
    </lineage>
</organism>
<dbReference type="DNASU" id="1082040"/>
<dbReference type="KEGG" id="neu:NE1098"/>
<keyword evidence="3" id="KW-0472">Membrane</keyword>
<dbReference type="PhylomeDB" id="Q82VI6"/>
<dbReference type="GeneID" id="87104283"/>
<dbReference type="InterPro" id="IPR006860">
    <property type="entry name" value="FecR"/>
</dbReference>
<sequence length="328" mass="36771">MNTRLKDTSGHSPIDPRILDEAAAWLMQLHASTVTDMERNAWEQWRLRSPQHRQAWERAEQLMNKMGGLPPALSMAALTHPGGNNRRAAIKKLALLMTALPASWAAWRVTPWEAWMAEYRTMVSEQREIELADGSQVRLNTATSIDVRFNAVQRLIVLHTGEILIQTAADNAVTPRPFQVLTAEGRLYALGTRFTVRQGEERSHVAVFDGAVAIHPKSGDSGVAQVLHAGNKTVFTAEAIEVSRPADDTDIAWTQGMLLADKMHLTDFTDELSRYRQGIVRCDPVLADLRISGAFPIRDTDRTLAMLQATYPVRIVYRTPYWVTLVPR</sequence>